<dbReference type="PROSITE" id="PS50151">
    <property type="entry name" value="UVR"/>
    <property type="match status" value="1"/>
</dbReference>
<dbReference type="GO" id="GO:0009380">
    <property type="term" value="C:excinuclease repair complex"/>
    <property type="evidence" value="ECO:0007669"/>
    <property type="project" value="InterPro"/>
</dbReference>
<dbReference type="SMART" id="SM00487">
    <property type="entry name" value="DEXDc"/>
    <property type="match status" value="1"/>
</dbReference>
<dbReference type="Proteomes" id="UP000179786">
    <property type="component" value="Unassembled WGS sequence"/>
</dbReference>
<gene>
    <name evidence="13" type="primary">uvrB</name>
    <name evidence="18" type="ORF">BET10_20255</name>
</gene>
<dbReference type="CDD" id="cd18790">
    <property type="entry name" value="SF2_C_UvrB"/>
    <property type="match status" value="1"/>
</dbReference>
<name>A0A1S1MU39_9GAMM</name>
<evidence type="ECO:0000256" key="5">
    <source>
        <dbReference type="ARBA" id="ARBA00022763"/>
    </source>
</evidence>
<dbReference type="InterPro" id="IPR014001">
    <property type="entry name" value="Helicase_ATP-bd"/>
</dbReference>
<dbReference type="InterPro" id="IPR027417">
    <property type="entry name" value="P-loop_NTPase"/>
</dbReference>
<keyword evidence="8 13" id="KW-0267">Excision nuclease</keyword>
<dbReference type="InterPro" id="IPR024759">
    <property type="entry name" value="UvrB_YAD/RRR_dom"/>
</dbReference>
<feature type="short sequence motif" description="Beta-hairpin" evidence="13">
    <location>
        <begin position="92"/>
        <end position="115"/>
    </location>
</feature>
<dbReference type="SUPFAM" id="SSF46600">
    <property type="entry name" value="C-terminal UvrC-binding domain of UvrB"/>
    <property type="match status" value="1"/>
</dbReference>
<evidence type="ECO:0000313" key="19">
    <source>
        <dbReference type="Proteomes" id="UP000179786"/>
    </source>
</evidence>
<dbReference type="Pfam" id="PF12344">
    <property type="entry name" value="UvrB"/>
    <property type="match status" value="1"/>
</dbReference>
<dbReference type="NCBIfam" id="NF003673">
    <property type="entry name" value="PRK05298.1"/>
    <property type="match status" value="1"/>
</dbReference>
<feature type="binding site" evidence="13">
    <location>
        <begin position="39"/>
        <end position="46"/>
    </location>
    <ligand>
        <name>ATP</name>
        <dbReference type="ChEBI" id="CHEBI:30616"/>
    </ligand>
</feature>
<dbReference type="Gene3D" id="3.40.50.300">
    <property type="entry name" value="P-loop containing nucleotide triphosphate hydrolases"/>
    <property type="match status" value="3"/>
</dbReference>
<keyword evidence="7 13" id="KW-0067">ATP-binding</keyword>
<comment type="subcellular location">
    <subcellularLocation>
        <location evidence="1 13 14">Cytoplasm</location>
    </subcellularLocation>
</comment>
<keyword evidence="3 13" id="KW-0963">Cytoplasm</keyword>
<feature type="domain" description="Helicase ATP-binding" evidence="16">
    <location>
        <begin position="26"/>
        <end position="161"/>
    </location>
</feature>
<dbReference type="Gene3D" id="4.10.860.10">
    <property type="entry name" value="UVR domain"/>
    <property type="match status" value="1"/>
</dbReference>
<dbReference type="InterPro" id="IPR041471">
    <property type="entry name" value="UvrB_inter"/>
</dbReference>
<dbReference type="AlphaFoldDB" id="A0A1S1MU39"/>
<dbReference type="SUPFAM" id="SSF52540">
    <property type="entry name" value="P-loop containing nucleoside triphosphate hydrolases"/>
    <property type="match status" value="2"/>
</dbReference>
<dbReference type="RefSeq" id="WP_070987437.1">
    <property type="nucleotide sequence ID" value="NZ_MKJU01000032.1"/>
</dbReference>
<organism evidence="18 19">
    <name type="scientific">Pseudoalteromonas amylolytica</name>
    <dbReference type="NCBI Taxonomy" id="1859457"/>
    <lineage>
        <taxon>Bacteria</taxon>
        <taxon>Pseudomonadati</taxon>
        <taxon>Pseudomonadota</taxon>
        <taxon>Gammaproteobacteria</taxon>
        <taxon>Alteromonadales</taxon>
        <taxon>Pseudoalteromonadaceae</taxon>
        <taxon>Pseudoalteromonas</taxon>
    </lineage>
</organism>
<evidence type="ECO:0000256" key="6">
    <source>
        <dbReference type="ARBA" id="ARBA00022769"/>
    </source>
</evidence>
<evidence type="ECO:0000259" key="16">
    <source>
        <dbReference type="PROSITE" id="PS51192"/>
    </source>
</evidence>
<dbReference type="GO" id="GO:0016887">
    <property type="term" value="F:ATP hydrolysis activity"/>
    <property type="evidence" value="ECO:0007669"/>
    <property type="project" value="InterPro"/>
</dbReference>
<dbReference type="GO" id="GO:0003677">
    <property type="term" value="F:DNA binding"/>
    <property type="evidence" value="ECO:0007669"/>
    <property type="project" value="UniProtKB-UniRule"/>
</dbReference>
<protein>
    <recommendedName>
        <fullName evidence="12 13">UvrABC system protein B</fullName>
        <shortName evidence="13">Protein UvrB</shortName>
    </recommendedName>
    <alternativeName>
        <fullName evidence="13">Excinuclease ABC subunit B</fullName>
    </alternativeName>
</protein>
<keyword evidence="5 13" id="KW-0227">DNA damage</keyword>
<keyword evidence="9 13" id="KW-0234">DNA repair</keyword>
<evidence type="ECO:0000313" key="18">
    <source>
        <dbReference type="EMBL" id="OHU87416.1"/>
    </source>
</evidence>
<evidence type="ECO:0000256" key="8">
    <source>
        <dbReference type="ARBA" id="ARBA00022881"/>
    </source>
</evidence>
<dbReference type="CDD" id="cd17916">
    <property type="entry name" value="DEXHc_UvrB"/>
    <property type="match status" value="1"/>
</dbReference>
<keyword evidence="4 13" id="KW-0547">Nucleotide-binding</keyword>
<evidence type="ECO:0000256" key="2">
    <source>
        <dbReference type="ARBA" id="ARBA00008533"/>
    </source>
</evidence>
<evidence type="ECO:0000256" key="1">
    <source>
        <dbReference type="ARBA" id="ARBA00004496"/>
    </source>
</evidence>
<evidence type="ECO:0000256" key="3">
    <source>
        <dbReference type="ARBA" id="ARBA00022490"/>
    </source>
</evidence>
<dbReference type="Pfam" id="PF00271">
    <property type="entry name" value="Helicase_C"/>
    <property type="match status" value="1"/>
</dbReference>
<dbReference type="HAMAP" id="MF_00204">
    <property type="entry name" value="UvrB"/>
    <property type="match status" value="1"/>
</dbReference>
<dbReference type="EMBL" id="MKJU01000032">
    <property type="protein sequence ID" value="OHU87416.1"/>
    <property type="molecule type" value="Genomic_DNA"/>
</dbReference>
<evidence type="ECO:0000256" key="9">
    <source>
        <dbReference type="ARBA" id="ARBA00023204"/>
    </source>
</evidence>
<dbReference type="InterPro" id="IPR001650">
    <property type="entry name" value="Helicase_C-like"/>
</dbReference>
<dbReference type="Pfam" id="PF02151">
    <property type="entry name" value="UVR"/>
    <property type="match status" value="1"/>
</dbReference>
<proteinExistence type="inferred from homology"/>
<dbReference type="GO" id="GO:0009432">
    <property type="term" value="P:SOS response"/>
    <property type="evidence" value="ECO:0007669"/>
    <property type="project" value="UniProtKB-UniRule"/>
</dbReference>
<evidence type="ECO:0000259" key="15">
    <source>
        <dbReference type="PROSITE" id="PS50151"/>
    </source>
</evidence>
<evidence type="ECO:0000256" key="10">
    <source>
        <dbReference type="ARBA" id="ARBA00023236"/>
    </source>
</evidence>
<dbReference type="PANTHER" id="PTHR24029:SF0">
    <property type="entry name" value="UVRABC SYSTEM PROTEIN B"/>
    <property type="match status" value="1"/>
</dbReference>
<dbReference type="Pfam" id="PF17757">
    <property type="entry name" value="UvrB_inter"/>
    <property type="match status" value="1"/>
</dbReference>
<dbReference type="PROSITE" id="PS51192">
    <property type="entry name" value="HELICASE_ATP_BIND_1"/>
    <property type="match status" value="1"/>
</dbReference>
<dbReference type="GO" id="GO:0005737">
    <property type="term" value="C:cytoplasm"/>
    <property type="evidence" value="ECO:0007669"/>
    <property type="project" value="UniProtKB-SubCell"/>
</dbReference>
<dbReference type="InterPro" id="IPR004807">
    <property type="entry name" value="UvrB"/>
</dbReference>
<comment type="similarity">
    <text evidence="2 13 14">Belongs to the UvrB family.</text>
</comment>
<evidence type="ECO:0000256" key="12">
    <source>
        <dbReference type="ARBA" id="ARBA00029504"/>
    </source>
</evidence>
<comment type="caution">
    <text evidence="18">The sequence shown here is derived from an EMBL/GenBank/DDBJ whole genome shotgun (WGS) entry which is preliminary data.</text>
</comment>
<evidence type="ECO:0000256" key="4">
    <source>
        <dbReference type="ARBA" id="ARBA00022741"/>
    </source>
</evidence>
<evidence type="ECO:0000256" key="11">
    <source>
        <dbReference type="ARBA" id="ARBA00026033"/>
    </source>
</evidence>
<accession>A0A1S1MU39</accession>
<dbReference type="PROSITE" id="PS51194">
    <property type="entry name" value="HELICASE_CTER"/>
    <property type="match status" value="1"/>
</dbReference>
<dbReference type="Pfam" id="PF04851">
    <property type="entry name" value="ResIII"/>
    <property type="match status" value="1"/>
</dbReference>
<comment type="domain">
    <text evidence="13">The beta-hairpin motif is involved in DNA binding.</text>
</comment>
<dbReference type="GO" id="GO:0005524">
    <property type="term" value="F:ATP binding"/>
    <property type="evidence" value="ECO:0007669"/>
    <property type="project" value="UniProtKB-UniRule"/>
</dbReference>
<dbReference type="STRING" id="1859457.BET10_20255"/>
<keyword evidence="10 13" id="KW-0742">SOS response</keyword>
<dbReference type="PANTHER" id="PTHR24029">
    <property type="entry name" value="UVRABC SYSTEM PROTEIN B"/>
    <property type="match status" value="1"/>
</dbReference>
<evidence type="ECO:0000256" key="13">
    <source>
        <dbReference type="HAMAP-Rule" id="MF_00204"/>
    </source>
</evidence>
<evidence type="ECO:0000259" key="17">
    <source>
        <dbReference type="PROSITE" id="PS51194"/>
    </source>
</evidence>
<keyword evidence="19" id="KW-1185">Reference proteome</keyword>
<feature type="domain" description="UVR" evidence="15">
    <location>
        <begin position="630"/>
        <end position="665"/>
    </location>
</feature>
<comment type="subunit">
    <text evidence="11 13 14">Forms a heterotetramer with UvrA during the search for lesions. Interacts with UvrC in an incision complex.</text>
</comment>
<dbReference type="FunFam" id="3.40.50.300:FF:000477">
    <property type="entry name" value="UvrABC system protein B"/>
    <property type="match status" value="1"/>
</dbReference>
<dbReference type="NCBIfam" id="TIGR00631">
    <property type="entry name" value="uvrb"/>
    <property type="match status" value="1"/>
</dbReference>
<keyword evidence="6 13" id="KW-0228">DNA excision</keyword>
<reference evidence="18 19" key="1">
    <citation type="submission" date="2016-09" db="EMBL/GenBank/DDBJ databases">
        <title>Pseudoalteromonas amylolytica sp. nov., isolated from the surface seawater.</title>
        <authorList>
            <person name="Wu Y.-H."/>
            <person name="Cheng H."/>
            <person name="Jin X.-B."/>
            <person name="Wang C.-S."/>
            <person name="Xu X.-W."/>
        </authorList>
    </citation>
    <scope>NUCLEOTIDE SEQUENCE [LARGE SCALE GENOMIC DNA]</scope>
    <source>
        <strain evidence="18 19">JW1</strain>
    </source>
</reference>
<dbReference type="GO" id="GO:0006289">
    <property type="term" value="P:nucleotide-excision repair"/>
    <property type="evidence" value="ECO:0007669"/>
    <property type="project" value="UniProtKB-UniRule"/>
</dbReference>
<dbReference type="SMART" id="SM00490">
    <property type="entry name" value="HELICc"/>
    <property type="match status" value="1"/>
</dbReference>
<feature type="domain" description="Helicase C-terminal" evidence="17">
    <location>
        <begin position="435"/>
        <end position="597"/>
    </location>
</feature>
<dbReference type="InterPro" id="IPR001943">
    <property type="entry name" value="UVR_dom"/>
</dbReference>
<evidence type="ECO:0000256" key="14">
    <source>
        <dbReference type="RuleBase" id="RU003587"/>
    </source>
</evidence>
<sequence>MSDEFKLVSQFSPSGDQPTAIAQLCDGLEAGLAHQTLLGATGTGKTFTMANIISNLNRPTIIMAHNKTLAAQLYGEMKEFFPDNAVEYFVSYYDYYQPEAYVVASDTFIEKDASINEHIEQMRLSATKALLERRDTIIVASVSAIYGLGDPDSYMKMMLLLKVGDTIDQRDMLRRLAELQYTRNDLDFSRGTYRARGEVIDIFPAESDSYAIRVEMFDDEIERISMFDPLTGAVEKHLIRATIYPKTHYVTPREKILDAIDRIKVELKDRRAQLLDNNKLVEEQRVAQRTQYDIEMMTELGYCSGIENYSRYLSGRAPGEPPPTLLDYLPDDALMIIDESHVTVSQIGAMYKGDRSRKENLVEYGFRLPSAMDNRPLKFDEFEAIAPQTIYVSATPGDFELEKSNGDVAEQVIRPTGLLDPQLEVRPVATQVDDLLSEIYLRVEKQERVLVTTLTKRMAEDLTDYLNDHDVKVRYLHSDIDTVERMEIIRDLRKGVFDVLVGINLLREGLDMPEVSLVAILDADKEGFLRSARSLIQTIGRAARHLNGKAILYGDVITKSMRKAIDETERRRAIQQAYNEKHGIEPQALVKKITDVMDTGEEVSEADIAKAKLHKKPKEAMADSDPKQLAAQIAELEAKMMQHARDLEFEQAAKVRDQVHELQQQLLGIS</sequence>
<comment type="function">
    <text evidence="13">The UvrABC repair system catalyzes the recognition and processing of DNA lesions. A damage recognition complex composed of 2 UvrA and 2 UvrB subunits scans DNA for abnormalities. Upon binding of the UvrA(2)B(2) complex to a putative damaged site, the DNA wraps around one UvrB monomer. DNA wrap is dependent on ATP binding by UvrB and probably causes local melting of the DNA helix, facilitating insertion of UvrB beta-hairpin between the DNA strands. Then UvrB probes one DNA strand for the presence of a lesion. If a lesion is found the UvrA subunits dissociate and the UvrB-DNA preincision complex is formed. This complex is subsequently bound by UvrC and the second UvrB is released. If no lesion is found, the DNA wraps around the other UvrB subunit that will check the other stand for damage.</text>
</comment>
<evidence type="ECO:0000256" key="7">
    <source>
        <dbReference type="ARBA" id="ARBA00022840"/>
    </source>
</evidence>
<dbReference type="InterPro" id="IPR006935">
    <property type="entry name" value="Helicase/UvrB_N"/>
</dbReference>
<dbReference type="OrthoDB" id="9806651at2"/>
<dbReference type="InterPro" id="IPR036876">
    <property type="entry name" value="UVR_dom_sf"/>
</dbReference>
<dbReference type="GO" id="GO:0009381">
    <property type="term" value="F:excinuclease ABC activity"/>
    <property type="evidence" value="ECO:0007669"/>
    <property type="project" value="UniProtKB-UniRule"/>
</dbReference>